<gene>
    <name evidence="7" type="ORF">S06H3_15317</name>
</gene>
<dbReference type="Gene3D" id="3.20.20.120">
    <property type="entry name" value="Enolase-like C-terminal domain"/>
    <property type="match status" value="1"/>
</dbReference>
<evidence type="ECO:0000256" key="2">
    <source>
        <dbReference type="ARBA" id="ARBA00009604"/>
    </source>
</evidence>
<dbReference type="InterPro" id="IPR029017">
    <property type="entry name" value="Enolase-like_N"/>
</dbReference>
<dbReference type="GO" id="GO:0016491">
    <property type="term" value="F:oxidoreductase activity"/>
    <property type="evidence" value="ECO:0007669"/>
    <property type="project" value="InterPro"/>
</dbReference>
<evidence type="ECO:0000256" key="3">
    <source>
        <dbReference type="ARBA" id="ARBA00012058"/>
    </source>
</evidence>
<dbReference type="InterPro" id="IPR020810">
    <property type="entry name" value="Enolase_C"/>
</dbReference>
<accession>X1KRF6</accession>
<evidence type="ECO:0000259" key="6">
    <source>
        <dbReference type="SMART" id="SM01192"/>
    </source>
</evidence>
<keyword evidence="4" id="KW-0324">Glycolysis</keyword>
<dbReference type="GO" id="GO:0000015">
    <property type="term" value="C:phosphopyruvate hydratase complex"/>
    <property type="evidence" value="ECO:0007669"/>
    <property type="project" value="InterPro"/>
</dbReference>
<dbReference type="EMBL" id="BARV01007534">
    <property type="protein sequence ID" value="GAI09273.1"/>
    <property type="molecule type" value="Genomic_DNA"/>
</dbReference>
<reference evidence="7" key="1">
    <citation type="journal article" date="2014" name="Front. Microbiol.">
        <title>High frequency of phylogenetically diverse reductive dehalogenase-homologous genes in deep subseafloor sedimentary metagenomes.</title>
        <authorList>
            <person name="Kawai M."/>
            <person name="Futagami T."/>
            <person name="Toyoda A."/>
            <person name="Takaki Y."/>
            <person name="Nishi S."/>
            <person name="Hori S."/>
            <person name="Arai W."/>
            <person name="Tsubouchi T."/>
            <person name="Morono Y."/>
            <person name="Uchiyama I."/>
            <person name="Ito T."/>
            <person name="Fujiyama A."/>
            <person name="Inagaki F."/>
            <person name="Takami H."/>
        </authorList>
    </citation>
    <scope>NUCLEOTIDE SEQUENCE</scope>
    <source>
        <strain evidence="7">Expedition CK06-06</strain>
    </source>
</reference>
<feature type="non-terminal residue" evidence="7">
    <location>
        <position position="1"/>
    </location>
</feature>
<feature type="domain" description="Enolase C-terminal TIM barrel" evidence="6">
    <location>
        <begin position="40"/>
        <end position="199"/>
    </location>
</feature>
<dbReference type="GO" id="GO:0000287">
    <property type="term" value="F:magnesium ion binding"/>
    <property type="evidence" value="ECO:0007669"/>
    <property type="project" value="InterPro"/>
</dbReference>
<dbReference type="InterPro" id="IPR036849">
    <property type="entry name" value="Enolase-like_C_sf"/>
</dbReference>
<dbReference type="PANTHER" id="PTHR11902:SF1">
    <property type="entry name" value="ENOLASE"/>
    <property type="match status" value="1"/>
</dbReference>
<dbReference type="InterPro" id="IPR037099">
    <property type="entry name" value="Fum_R/Succ_DH_flav-like_C_sf"/>
</dbReference>
<dbReference type="UniPathway" id="UPA00109">
    <property type="reaction ID" value="UER00187"/>
</dbReference>
<dbReference type="InterPro" id="IPR000941">
    <property type="entry name" value="Enolase"/>
</dbReference>
<dbReference type="SUPFAM" id="SSF46977">
    <property type="entry name" value="Succinate dehydrogenase/fumarate reductase flavoprotein C-terminal domain"/>
    <property type="match status" value="1"/>
</dbReference>
<evidence type="ECO:0000313" key="7">
    <source>
        <dbReference type="EMBL" id="GAI09273.1"/>
    </source>
</evidence>
<comment type="similarity">
    <text evidence="2">Belongs to the enolase family.</text>
</comment>
<name>X1KRF6_9ZZZZ</name>
<dbReference type="GO" id="GO:0006096">
    <property type="term" value="P:glycolytic process"/>
    <property type="evidence" value="ECO:0007669"/>
    <property type="project" value="UniProtKB-UniPathway"/>
</dbReference>
<proteinExistence type="inferred from homology"/>
<keyword evidence="5" id="KW-0456">Lyase</keyword>
<protein>
    <recommendedName>
        <fullName evidence="3">phosphopyruvate hydratase</fullName>
        <ecNumber evidence="3">4.2.1.11</ecNumber>
    </recommendedName>
</protein>
<dbReference type="Pfam" id="PF02910">
    <property type="entry name" value="Succ_DH_flav_C"/>
    <property type="match status" value="1"/>
</dbReference>
<dbReference type="PRINTS" id="PR00148">
    <property type="entry name" value="ENOLASE"/>
</dbReference>
<organism evidence="7">
    <name type="scientific">marine sediment metagenome</name>
    <dbReference type="NCBI Taxonomy" id="412755"/>
    <lineage>
        <taxon>unclassified sequences</taxon>
        <taxon>metagenomes</taxon>
        <taxon>ecological metagenomes</taxon>
    </lineage>
</organism>
<dbReference type="AlphaFoldDB" id="X1KRF6"/>
<dbReference type="EC" id="4.2.1.11" evidence="3"/>
<sequence length="199" mass="21888">TNNFKRIGGNTSSSISLAVAKAAASALKMPLYKYLALNNNFTYPYPLGNMIGGGAHSMGSAPDMQEHLVAPIGARNIEEAVTTNIKVHEKIGKVLEVKDLSFAGGMDDERAWVANLTDVEALDIIYDVCREVTEKTGIRFGRLVTLAARMRTETRGAHRREDYPELDGGWSKNIVFQLENKQITVKTKPVMQTKGISNF</sequence>
<comment type="caution">
    <text evidence="7">The sequence shown here is derived from an EMBL/GenBank/DDBJ whole genome shotgun (WGS) entry which is preliminary data.</text>
</comment>
<evidence type="ECO:0000256" key="4">
    <source>
        <dbReference type="ARBA" id="ARBA00023152"/>
    </source>
</evidence>
<dbReference type="Pfam" id="PF00113">
    <property type="entry name" value="Enolase_C"/>
    <property type="match status" value="1"/>
</dbReference>
<dbReference type="SUPFAM" id="SSF51604">
    <property type="entry name" value="Enolase C-terminal domain-like"/>
    <property type="match status" value="1"/>
</dbReference>
<evidence type="ECO:0000256" key="1">
    <source>
        <dbReference type="ARBA" id="ARBA00005031"/>
    </source>
</evidence>
<dbReference type="InterPro" id="IPR015939">
    <property type="entry name" value="Fum_Rdtase/Succ_DH_flav-like_C"/>
</dbReference>
<dbReference type="SMART" id="SM01192">
    <property type="entry name" value="Enolase_C"/>
    <property type="match status" value="1"/>
</dbReference>
<dbReference type="SUPFAM" id="SSF54826">
    <property type="entry name" value="Enolase N-terminal domain-like"/>
    <property type="match status" value="1"/>
</dbReference>
<comment type="pathway">
    <text evidence="1">Carbohydrate degradation; glycolysis; pyruvate from D-glyceraldehyde 3-phosphate: step 4/5.</text>
</comment>
<dbReference type="PANTHER" id="PTHR11902">
    <property type="entry name" value="ENOLASE"/>
    <property type="match status" value="1"/>
</dbReference>
<evidence type="ECO:0000256" key="5">
    <source>
        <dbReference type="ARBA" id="ARBA00023239"/>
    </source>
</evidence>
<dbReference type="GO" id="GO:0004634">
    <property type="term" value="F:phosphopyruvate hydratase activity"/>
    <property type="evidence" value="ECO:0007669"/>
    <property type="project" value="UniProtKB-EC"/>
</dbReference>